<dbReference type="SUPFAM" id="SSF53474">
    <property type="entry name" value="alpha/beta-Hydrolases"/>
    <property type="match status" value="1"/>
</dbReference>
<dbReference type="InterPro" id="IPR029058">
    <property type="entry name" value="AB_hydrolase_fold"/>
</dbReference>
<dbReference type="OrthoDB" id="433474at2759"/>
<gene>
    <name evidence="1" type="ORF">Fcan01_00583</name>
</gene>
<proteinExistence type="predicted"/>
<organism evidence="1 2">
    <name type="scientific">Folsomia candida</name>
    <name type="common">Springtail</name>
    <dbReference type="NCBI Taxonomy" id="158441"/>
    <lineage>
        <taxon>Eukaryota</taxon>
        <taxon>Metazoa</taxon>
        <taxon>Ecdysozoa</taxon>
        <taxon>Arthropoda</taxon>
        <taxon>Hexapoda</taxon>
        <taxon>Collembola</taxon>
        <taxon>Entomobryomorpha</taxon>
        <taxon>Isotomoidea</taxon>
        <taxon>Isotomidae</taxon>
        <taxon>Proisotominae</taxon>
        <taxon>Folsomia</taxon>
    </lineage>
</organism>
<evidence type="ECO:0000313" key="2">
    <source>
        <dbReference type="Proteomes" id="UP000198287"/>
    </source>
</evidence>
<dbReference type="AlphaFoldDB" id="A0A226F3E0"/>
<accession>A0A226F3E0</accession>
<comment type="caution">
    <text evidence="1">The sequence shown here is derived from an EMBL/GenBank/DDBJ whole genome shotgun (WGS) entry which is preliminary data.</text>
</comment>
<dbReference type="OMA" id="CIAHELN"/>
<protein>
    <submittedName>
        <fullName evidence="1">Kynurenine formamidase</fullName>
    </submittedName>
</protein>
<reference evidence="1 2" key="1">
    <citation type="submission" date="2015-12" db="EMBL/GenBank/DDBJ databases">
        <title>The genome of Folsomia candida.</title>
        <authorList>
            <person name="Faddeeva A."/>
            <person name="Derks M.F."/>
            <person name="Anvar Y."/>
            <person name="Smit S."/>
            <person name="Van Straalen N."/>
            <person name="Roelofs D."/>
        </authorList>
    </citation>
    <scope>NUCLEOTIDE SEQUENCE [LARGE SCALE GENOMIC DNA]</scope>
    <source>
        <strain evidence="1 2">VU population</strain>
        <tissue evidence="1">Whole body</tissue>
    </source>
</reference>
<dbReference type="Proteomes" id="UP000198287">
    <property type="component" value="Unassembled WGS sequence"/>
</dbReference>
<keyword evidence="2" id="KW-1185">Reference proteome</keyword>
<evidence type="ECO:0000313" key="1">
    <source>
        <dbReference type="EMBL" id="OXA64302.1"/>
    </source>
</evidence>
<name>A0A226F3E0_FOLCA</name>
<dbReference type="STRING" id="158441.A0A226F3E0"/>
<dbReference type="Gene3D" id="3.40.50.1820">
    <property type="entry name" value="alpha/beta hydrolase"/>
    <property type="match status" value="1"/>
</dbReference>
<sequence>MSTWENYSPEELIKQMSVSHWTPDRTPEEVMNQHIQNSLSETKSARDTISNKLGIAYGEEATQIFDEYGTELKDDALIFFWIHGGYWQEGTKEIAGHMAPNLVARGVRNVVVEYSLAPKVKVAEIQEEIIQALRKVGEMFPKAKIVVGGG</sequence>
<dbReference type="EMBL" id="LNIX01000001">
    <property type="protein sequence ID" value="OXA64302.1"/>
    <property type="molecule type" value="Genomic_DNA"/>
</dbReference>